<protein>
    <submittedName>
        <fullName evidence="1">Uncharacterized protein</fullName>
    </submittedName>
</protein>
<sequence>MALVGIARHVSRCSQHIQLFKAPVRALPRLAYLLREGLAADLRVKLRLPPPLANAGKALQWAKSVVRGVLDTGPTVHKIGLSGNPLFRFYKKPSVASPSPGYYHSADRFQGMYVLFAGSTWDEASLMEAVLISEFRDTAGNRNVNPGGEGRQVYDPPYFTYFVFKSLMRPATRR</sequence>
<comment type="caution">
    <text evidence="1">The sequence shown here is derived from an EMBL/GenBank/DDBJ whole genome shotgun (WGS) entry which is preliminary data.</text>
</comment>
<evidence type="ECO:0000313" key="2">
    <source>
        <dbReference type="Proteomes" id="UP000604046"/>
    </source>
</evidence>
<name>A0A812P7V9_9DINO</name>
<dbReference type="OrthoDB" id="418546at2759"/>
<reference evidence="1" key="1">
    <citation type="submission" date="2021-02" db="EMBL/GenBank/DDBJ databases">
        <authorList>
            <person name="Dougan E. K."/>
            <person name="Rhodes N."/>
            <person name="Thang M."/>
            <person name="Chan C."/>
        </authorList>
    </citation>
    <scope>NUCLEOTIDE SEQUENCE</scope>
</reference>
<accession>A0A812P7V9</accession>
<evidence type="ECO:0000313" key="1">
    <source>
        <dbReference type="EMBL" id="CAE7337067.1"/>
    </source>
</evidence>
<organism evidence="1 2">
    <name type="scientific">Symbiodinium natans</name>
    <dbReference type="NCBI Taxonomy" id="878477"/>
    <lineage>
        <taxon>Eukaryota</taxon>
        <taxon>Sar</taxon>
        <taxon>Alveolata</taxon>
        <taxon>Dinophyceae</taxon>
        <taxon>Suessiales</taxon>
        <taxon>Symbiodiniaceae</taxon>
        <taxon>Symbiodinium</taxon>
    </lineage>
</organism>
<dbReference type="EMBL" id="CAJNDS010002118">
    <property type="protein sequence ID" value="CAE7337067.1"/>
    <property type="molecule type" value="Genomic_DNA"/>
</dbReference>
<proteinExistence type="predicted"/>
<dbReference type="Proteomes" id="UP000604046">
    <property type="component" value="Unassembled WGS sequence"/>
</dbReference>
<gene>
    <name evidence="1" type="ORF">SNAT2548_LOCUS17639</name>
</gene>
<keyword evidence="2" id="KW-1185">Reference proteome</keyword>
<dbReference type="AlphaFoldDB" id="A0A812P7V9"/>